<gene>
    <name evidence="1" type="ORF">GcC1_190002</name>
</gene>
<evidence type="ECO:0000313" key="2">
    <source>
        <dbReference type="Proteomes" id="UP000285405"/>
    </source>
</evidence>
<comment type="caution">
    <text evidence="1">The sequence shown here is derived from an EMBL/GenBank/DDBJ whole genome shotgun (WGS) entry which is preliminary data.</text>
</comment>
<evidence type="ECO:0000313" key="1">
    <source>
        <dbReference type="EMBL" id="RKF57352.1"/>
    </source>
</evidence>
<protein>
    <submittedName>
        <fullName evidence="1">Uncharacterized protein</fullName>
    </submittedName>
</protein>
<accession>A0A420HIP5</accession>
<dbReference type="AlphaFoldDB" id="A0A420HIP5"/>
<reference evidence="1 2" key="1">
    <citation type="journal article" date="2018" name="BMC Genomics">
        <title>Comparative genome analyses reveal sequence features reflecting distinct modes of host-adaptation between dicot and monocot powdery mildew.</title>
        <authorList>
            <person name="Wu Y."/>
            <person name="Ma X."/>
            <person name="Pan Z."/>
            <person name="Kale S.D."/>
            <person name="Song Y."/>
            <person name="King H."/>
            <person name="Zhang Q."/>
            <person name="Presley C."/>
            <person name="Deng X."/>
            <person name="Wei C.I."/>
            <person name="Xiao S."/>
        </authorList>
    </citation>
    <scope>NUCLEOTIDE SEQUENCE [LARGE SCALE GENOMIC DNA]</scope>
    <source>
        <strain evidence="1">UCSC1</strain>
    </source>
</reference>
<dbReference type="EMBL" id="MCBR01019020">
    <property type="protein sequence ID" value="RKF57352.1"/>
    <property type="molecule type" value="Genomic_DNA"/>
</dbReference>
<sequence length="105" mass="12105">MGRKPLDIMTVKREKSGHKIQTIEDINPQTRNTSTLETSTEIQEQKYMNPDKSNESFPGELVEDKKCADNPVCTPRILRTKTKSGLSTRENYAELARFNPRDHIR</sequence>
<organism evidence="1 2">
    <name type="scientific">Golovinomyces cichoracearum</name>
    <dbReference type="NCBI Taxonomy" id="62708"/>
    <lineage>
        <taxon>Eukaryota</taxon>
        <taxon>Fungi</taxon>
        <taxon>Dikarya</taxon>
        <taxon>Ascomycota</taxon>
        <taxon>Pezizomycotina</taxon>
        <taxon>Leotiomycetes</taxon>
        <taxon>Erysiphales</taxon>
        <taxon>Erysiphaceae</taxon>
        <taxon>Golovinomyces</taxon>
    </lineage>
</organism>
<name>A0A420HIP5_9PEZI</name>
<dbReference type="Proteomes" id="UP000285405">
    <property type="component" value="Unassembled WGS sequence"/>
</dbReference>
<proteinExistence type="predicted"/>